<feature type="transmembrane region" description="Helical" evidence="1">
    <location>
        <begin position="26"/>
        <end position="45"/>
    </location>
</feature>
<evidence type="ECO:0000313" key="3">
    <source>
        <dbReference type="Proteomes" id="UP000265703"/>
    </source>
</evidence>
<dbReference type="AlphaFoldDB" id="A0A397SY11"/>
<name>A0A397SY11_9GLOM</name>
<keyword evidence="1" id="KW-1133">Transmembrane helix</keyword>
<evidence type="ECO:0000313" key="2">
    <source>
        <dbReference type="EMBL" id="RIA89516.1"/>
    </source>
</evidence>
<proteinExistence type="predicted"/>
<comment type="caution">
    <text evidence="2">The sequence shown here is derived from an EMBL/GenBank/DDBJ whole genome shotgun (WGS) entry which is preliminary data.</text>
</comment>
<sequence>IGLMIFFDIILPFILYYILKNHIKELWALVISGIPPFIIAIYGLISKRRVEILGVVIIISFIVSALVTLLRNDPRIQLLRKSSITGSLGLIFIITLIPIKIRTFEMRPASFYLFKDMAMGGTFGLSSSSINLPGLTEDEPISERWDRYWNSYPSFRRTFIVLTAVWGCGFLSEVPIRTVIV</sequence>
<protein>
    <submittedName>
        <fullName evidence="2">Uncharacterized protein</fullName>
    </submittedName>
</protein>
<feature type="non-terminal residue" evidence="2">
    <location>
        <position position="181"/>
    </location>
</feature>
<feature type="transmembrane region" description="Helical" evidence="1">
    <location>
        <begin position="82"/>
        <end position="99"/>
    </location>
</feature>
<organism evidence="2 3">
    <name type="scientific">Glomus cerebriforme</name>
    <dbReference type="NCBI Taxonomy" id="658196"/>
    <lineage>
        <taxon>Eukaryota</taxon>
        <taxon>Fungi</taxon>
        <taxon>Fungi incertae sedis</taxon>
        <taxon>Mucoromycota</taxon>
        <taxon>Glomeromycotina</taxon>
        <taxon>Glomeromycetes</taxon>
        <taxon>Glomerales</taxon>
        <taxon>Glomeraceae</taxon>
        <taxon>Glomus</taxon>
    </lineage>
</organism>
<dbReference type="OrthoDB" id="2352759at2759"/>
<accession>A0A397SY11</accession>
<dbReference type="Proteomes" id="UP000265703">
    <property type="component" value="Unassembled WGS sequence"/>
</dbReference>
<dbReference type="NCBIfam" id="NF041646">
    <property type="entry name" value="VC0807_fam"/>
    <property type="match status" value="1"/>
</dbReference>
<feature type="transmembrane region" description="Helical" evidence="1">
    <location>
        <begin position="52"/>
        <end position="70"/>
    </location>
</feature>
<keyword evidence="3" id="KW-1185">Reference proteome</keyword>
<keyword evidence="1" id="KW-0812">Transmembrane</keyword>
<feature type="non-terminal residue" evidence="2">
    <location>
        <position position="1"/>
    </location>
</feature>
<dbReference type="EMBL" id="QKYT01000217">
    <property type="protein sequence ID" value="RIA89516.1"/>
    <property type="molecule type" value="Genomic_DNA"/>
</dbReference>
<reference evidence="2 3" key="1">
    <citation type="submission" date="2018-06" db="EMBL/GenBank/DDBJ databases">
        <title>Comparative genomics reveals the genomic features of Rhizophagus irregularis, R. cerebriforme, R. diaphanum and Gigaspora rosea, and their symbiotic lifestyle signature.</title>
        <authorList>
            <person name="Morin E."/>
            <person name="San Clemente H."/>
            <person name="Chen E.C.H."/>
            <person name="De La Providencia I."/>
            <person name="Hainaut M."/>
            <person name="Kuo A."/>
            <person name="Kohler A."/>
            <person name="Murat C."/>
            <person name="Tang N."/>
            <person name="Roy S."/>
            <person name="Loubradou J."/>
            <person name="Henrissat B."/>
            <person name="Grigoriev I.V."/>
            <person name="Corradi N."/>
            <person name="Roux C."/>
            <person name="Martin F.M."/>
        </authorList>
    </citation>
    <scope>NUCLEOTIDE SEQUENCE [LARGE SCALE GENOMIC DNA]</scope>
    <source>
        <strain evidence="2 3">DAOM 227022</strain>
    </source>
</reference>
<keyword evidence="1" id="KW-0472">Membrane</keyword>
<evidence type="ECO:0000256" key="1">
    <source>
        <dbReference type="SAM" id="Phobius"/>
    </source>
</evidence>
<gene>
    <name evidence="2" type="ORF">C1645_681601</name>
</gene>